<dbReference type="Pfam" id="PF00335">
    <property type="entry name" value="Tetraspanin"/>
    <property type="match status" value="1"/>
</dbReference>
<dbReference type="PIRSF" id="PIRSF002419">
    <property type="entry name" value="Tetraspanin"/>
    <property type="match status" value="1"/>
</dbReference>
<evidence type="ECO:0000256" key="1">
    <source>
        <dbReference type="ARBA" id="ARBA00004141"/>
    </source>
</evidence>
<dbReference type="SUPFAM" id="SSF48652">
    <property type="entry name" value="Tetraspanin"/>
    <property type="match status" value="1"/>
</dbReference>
<evidence type="ECO:0000256" key="2">
    <source>
        <dbReference type="ARBA" id="ARBA00006840"/>
    </source>
</evidence>
<name>A0A0A0V5H3_SCYTH</name>
<feature type="disulfide bond" evidence="6">
    <location>
        <begin position="142"/>
        <end position="180"/>
    </location>
</feature>
<organism evidence="8">
    <name type="scientific">Scytodes thoracica</name>
    <name type="common">Spitting spider</name>
    <name type="synonym">Aranea thoracica</name>
    <dbReference type="NCBI Taxonomy" id="1112478"/>
    <lineage>
        <taxon>Eukaryota</taxon>
        <taxon>Metazoa</taxon>
        <taxon>Ecdysozoa</taxon>
        <taxon>Arthropoda</taxon>
        <taxon>Chelicerata</taxon>
        <taxon>Arachnida</taxon>
        <taxon>Araneae</taxon>
        <taxon>Araneomorphae</taxon>
        <taxon>Haplogynae</taxon>
        <taxon>Scytodoidea</taxon>
        <taxon>Scytodidae</taxon>
        <taxon>Scytodes</taxon>
    </lineage>
</organism>
<dbReference type="GO" id="GO:0005886">
    <property type="term" value="C:plasma membrane"/>
    <property type="evidence" value="ECO:0007669"/>
    <property type="project" value="TreeGrafter"/>
</dbReference>
<dbReference type="Gene3D" id="1.10.1450.10">
    <property type="entry name" value="Tetraspanin"/>
    <property type="match status" value="1"/>
</dbReference>
<evidence type="ECO:0000256" key="6">
    <source>
        <dbReference type="PIRSR" id="PIRSR002419-1"/>
    </source>
</evidence>
<proteinExistence type="evidence at transcript level"/>
<protein>
    <recommendedName>
        <fullName evidence="7">Tetraspanin</fullName>
    </recommendedName>
</protein>
<feature type="transmembrane region" description="Helical" evidence="7">
    <location>
        <begin position="195"/>
        <end position="219"/>
    </location>
</feature>
<keyword evidence="5 7" id="KW-0472">Membrane</keyword>
<reference evidence="8" key="1">
    <citation type="submission" date="2013-11" db="EMBL/GenBank/DDBJ databases">
        <authorList>
            <person name="Thropp P.A."/>
            <person name="Correa S.M."/>
            <person name="Garb J.E."/>
            <person name="Binford G.J."/>
        </authorList>
    </citation>
    <scope>NUCLEOTIDE SEQUENCE</scope>
    <source>
        <tissue evidence="8">Venom gland</tissue>
    </source>
</reference>
<feature type="non-terminal residue" evidence="8">
    <location>
        <position position="230"/>
    </location>
</feature>
<accession>A0A0A0V5H3</accession>
<evidence type="ECO:0000256" key="4">
    <source>
        <dbReference type="ARBA" id="ARBA00022989"/>
    </source>
</evidence>
<feature type="transmembrane region" description="Helical" evidence="7">
    <location>
        <begin position="12"/>
        <end position="34"/>
    </location>
</feature>
<dbReference type="PANTHER" id="PTHR19282:SF456">
    <property type="entry name" value="CD63 MOLECULE"/>
    <property type="match status" value="1"/>
</dbReference>
<keyword evidence="3 7" id="KW-0812">Transmembrane</keyword>
<comment type="similarity">
    <text evidence="2 7">Belongs to the tetraspanin (TM4SF) family.</text>
</comment>
<dbReference type="InterPro" id="IPR008952">
    <property type="entry name" value="Tetraspanin_EC2_sf"/>
</dbReference>
<dbReference type="EMBL" id="KF860450">
    <property type="protein sequence ID" value="AIW62442.1"/>
    <property type="molecule type" value="mRNA"/>
</dbReference>
<keyword evidence="6" id="KW-1015">Disulfide bond</keyword>
<evidence type="ECO:0000256" key="5">
    <source>
        <dbReference type="ARBA" id="ARBA00023136"/>
    </source>
</evidence>
<feature type="transmembrane region" description="Helical" evidence="7">
    <location>
        <begin position="54"/>
        <end position="75"/>
    </location>
</feature>
<dbReference type="AlphaFoldDB" id="A0A0A0V5H3"/>
<evidence type="ECO:0000256" key="3">
    <source>
        <dbReference type="ARBA" id="ARBA00022692"/>
    </source>
</evidence>
<comment type="subcellular location">
    <subcellularLocation>
        <location evidence="1 7">Membrane</location>
        <topology evidence="1 7">Multi-pass membrane protein</topology>
    </subcellularLocation>
</comment>
<feature type="disulfide bond" evidence="6">
    <location>
        <begin position="143"/>
        <end position="163"/>
    </location>
</feature>
<reference evidence="8" key="2">
    <citation type="journal article" date="2014" name="J. Proteome Res.">
        <title>Spit and venom from scytodes spiders: a diverse and distinct cocktail.</title>
        <authorList>
            <person name="Zobel-Thropp P.A."/>
            <person name="Correa S.M."/>
            <person name="Garb J.E."/>
            <person name="Binford G.J."/>
        </authorList>
    </citation>
    <scope>NUCLEOTIDE SEQUENCE</scope>
    <source>
        <tissue evidence="8">Venom gland</tissue>
    </source>
</reference>
<evidence type="ECO:0000313" key="8">
    <source>
        <dbReference type="EMBL" id="AIW62442.1"/>
    </source>
</evidence>
<keyword evidence="4 7" id="KW-1133">Transmembrane helix</keyword>
<dbReference type="InterPro" id="IPR018499">
    <property type="entry name" value="Tetraspanin/Peripherin"/>
</dbReference>
<evidence type="ECO:0000256" key="7">
    <source>
        <dbReference type="RuleBase" id="RU361218"/>
    </source>
</evidence>
<dbReference type="PANTHER" id="PTHR19282">
    <property type="entry name" value="TETRASPANIN"/>
    <property type="match status" value="1"/>
</dbReference>
<dbReference type="InterPro" id="IPR000301">
    <property type="entry name" value="Tetraspanin_animals"/>
</dbReference>
<dbReference type="PRINTS" id="PR00259">
    <property type="entry name" value="TMFOUR"/>
</dbReference>
<sequence length="230" mass="25300">MVQGGMSVVKVLLFVFNFIFVLCGIALIVVGALAHESKNDYTTFLNSKYVTAPTIVITLGCIIFLIAFFGCCGAVKQNYCMVTTFGILLFVIFIVEIAGGIFAYVYKNDLDGLLKKSMTDSLSQQKKDGKQIWNEMQIEFHCCGVFGVEDYLNRTMEIPTSCCGKTAESCNEKDAFKDGCHKKLLDFFGSRLVKVGGAGIGIAVVEVIGMIFAWCLASAPKKKKKKKKKK</sequence>
<feature type="transmembrane region" description="Helical" evidence="7">
    <location>
        <begin position="87"/>
        <end position="106"/>
    </location>
</feature>
<dbReference type="CDD" id="cd03127">
    <property type="entry name" value="tetraspanin_LEL"/>
    <property type="match status" value="1"/>
</dbReference>